<evidence type="ECO:0000256" key="2">
    <source>
        <dbReference type="ARBA" id="ARBA00010856"/>
    </source>
</evidence>
<dbReference type="AlphaFoldDB" id="A0A6A2YG20"/>
<accession>A0A6A2YG20</accession>
<reference evidence="6" key="1">
    <citation type="submission" date="2019-09" db="EMBL/GenBank/DDBJ databases">
        <title>Draft genome information of white flower Hibiscus syriacus.</title>
        <authorList>
            <person name="Kim Y.-M."/>
        </authorList>
    </citation>
    <scope>NUCLEOTIDE SEQUENCE [LARGE SCALE GENOMIC DNA]</scope>
    <source>
        <strain evidence="6">YM2019G1</strain>
    </source>
</reference>
<dbReference type="Gene3D" id="1.10.1760.10">
    <property type="entry name" value="Actin-related protein 2/3 complex subunit 3"/>
    <property type="match status" value="1"/>
</dbReference>
<dbReference type="InterPro" id="IPR050519">
    <property type="entry name" value="Glycosyltransf_28_UgtP"/>
</dbReference>
<dbReference type="InterPro" id="IPR036753">
    <property type="entry name" value="ARPC3_sf"/>
</dbReference>
<gene>
    <name evidence="6" type="ORF">F3Y22_tig00111640pilonHSYRG00054</name>
</gene>
<dbReference type="Proteomes" id="UP000436088">
    <property type="component" value="Unassembled WGS sequence"/>
</dbReference>
<keyword evidence="3" id="KW-0963">Cytoplasm</keyword>
<dbReference type="GO" id="GO:0005885">
    <property type="term" value="C:Arp2/3 protein complex"/>
    <property type="evidence" value="ECO:0007669"/>
    <property type="project" value="InterPro"/>
</dbReference>
<sequence>MLVKAATLEKAVSITEKVWQRFYGGNGSSRRYYHHKHHPKHRRRCSYESEDEYEDEDGTIQLMQMGAERSKNVLILMSDTGDGHRIFFFSFMSSYLPAIAYYYAKYVVIEGSFHPRVNICYCPSKKVAKRSLYDGFKIHKFGFSVFLFGLRLSVQFFPRRGEGMGPVKKTTVALSESLYDKHQRKPIGQMIIICSRNKGLASTLELQEWMIPVKEKDNVPYVVDNEAGEGSKSQKKPKEAKLLSWLCDGQTVLIAWVVPECLTMTRVVYHSSFVDEEGITKACVCPLLSLKSEKKGPAPVSEQGKTDIIDEAITFFRANVFFRNFDIKNPAEAP</sequence>
<proteinExistence type="inferred from homology"/>
<dbReference type="EMBL" id="VEPZ02001391">
    <property type="protein sequence ID" value="KAE8675869.1"/>
    <property type="molecule type" value="Genomic_DNA"/>
</dbReference>
<evidence type="ECO:0000256" key="4">
    <source>
        <dbReference type="ARBA" id="ARBA00023203"/>
    </source>
</evidence>
<protein>
    <submittedName>
        <fullName evidence="6">Actin-related protein 2/3 complex subunit 3</fullName>
    </submittedName>
</protein>
<name>A0A6A2YG20_HIBSY</name>
<dbReference type="SUPFAM" id="SSF69060">
    <property type="entry name" value="Arp2/3 complex 21 kDa subunit ARPC3"/>
    <property type="match status" value="1"/>
</dbReference>
<dbReference type="PANTHER" id="PTHR43025">
    <property type="entry name" value="MONOGALACTOSYLDIACYLGLYCEROL SYNTHASE"/>
    <property type="match status" value="1"/>
</dbReference>
<dbReference type="InterPro" id="IPR007204">
    <property type="entry name" value="ARPC3"/>
</dbReference>
<organism evidence="6 7">
    <name type="scientific">Hibiscus syriacus</name>
    <name type="common">Rose of Sharon</name>
    <dbReference type="NCBI Taxonomy" id="106335"/>
    <lineage>
        <taxon>Eukaryota</taxon>
        <taxon>Viridiplantae</taxon>
        <taxon>Streptophyta</taxon>
        <taxon>Embryophyta</taxon>
        <taxon>Tracheophyta</taxon>
        <taxon>Spermatophyta</taxon>
        <taxon>Magnoliopsida</taxon>
        <taxon>eudicotyledons</taxon>
        <taxon>Gunneridae</taxon>
        <taxon>Pentapetalae</taxon>
        <taxon>rosids</taxon>
        <taxon>malvids</taxon>
        <taxon>Malvales</taxon>
        <taxon>Malvaceae</taxon>
        <taxon>Malvoideae</taxon>
        <taxon>Hibiscus</taxon>
    </lineage>
</organism>
<keyword evidence="5" id="KW-0206">Cytoskeleton</keyword>
<dbReference type="PANTHER" id="PTHR43025:SF1">
    <property type="entry name" value="MONOGALACTOSYLDIACYLGLYCEROL SYNTHASE 2, CHLOROPLASTIC"/>
    <property type="match status" value="1"/>
</dbReference>
<dbReference type="GO" id="GO:0030833">
    <property type="term" value="P:regulation of actin filament polymerization"/>
    <property type="evidence" value="ECO:0007669"/>
    <property type="project" value="InterPro"/>
</dbReference>
<dbReference type="Pfam" id="PF04062">
    <property type="entry name" value="P21-Arc"/>
    <property type="match status" value="1"/>
</dbReference>
<dbReference type="GO" id="GO:0034314">
    <property type="term" value="P:Arp2/3 complex-mediated actin nucleation"/>
    <property type="evidence" value="ECO:0007669"/>
    <property type="project" value="InterPro"/>
</dbReference>
<evidence type="ECO:0000256" key="3">
    <source>
        <dbReference type="ARBA" id="ARBA00022490"/>
    </source>
</evidence>
<dbReference type="GO" id="GO:0003779">
    <property type="term" value="F:actin binding"/>
    <property type="evidence" value="ECO:0007669"/>
    <property type="project" value="UniProtKB-KW"/>
</dbReference>
<evidence type="ECO:0000313" key="6">
    <source>
        <dbReference type="EMBL" id="KAE8675869.1"/>
    </source>
</evidence>
<comment type="subcellular location">
    <subcellularLocation>
        <location evidence="1">Cytoplasm</location>
        <location evidence="1">Cytoskeleton</location>
    </subcellularLocation>
</comment>
<keyword evidence="7" id="KW-1185">Reference proteome</keyword>
<keyword evidence="4" id="KW-0009">Actin-binding</keyword>
<evidence type="ECO:0000256" key="1">
    <source>
        <dbReference type="ARBA" id="ARBA00004245"/>
    </source>
</evidence>
<evidence type="ECO:0000256" key="5">
    <source>
        <dbReference type="ARBA" id="ARBA00023212"/>
    </source>
</evidence>
<comment type="similarity">
    <text evidence="2">Belongs to the ARPC3 family.</text>
</comment>
<evidence type="ECO:0000313" key="7">
    <source>
        <dbReference type="Proteomes" id="UP000436088"/>
    </source>
</evidence>
<comment type="caution">
    <text evidence="6">The sequence shown here is derived from an EMBL/GenBank/DDBJ whole genome shotgun (WGS) entry which is preliminary data.</text>
</comment>